<dbReference type="RefSeq" id="WP_156924510.1">
    <property type="nucleotide sequence ID" value="NZ_KI519499.1"/>
</dbReference>
<protein>
    <submittedName>
        <fullName evidence="2">Uncharacterized protein</fullName>
    </submittedName>
</protein>
<evidence type="ECO:0000313" key="2">
    <source>
        <dbReference type="RefSeq" id="WP_156924510.1"/>
    </source>
</evidence>
<dbReference type="Proteomes" id="UP000675920">
    <property type="component" value="Unplaced"/>
</dbReference>
<keyword evidence="1" id="KW-1185">Reference proteome</keyword>
<accession>A0A8B6XC86</accession>
<dbReference type="SUPFAM" id="SSF48113">
    <property type="entry name" value="Heme-dependent peroxidases"/>
    <property type="match status" value="1"/>
</dbReference>
<sequence>MPERTAHAAYCAGKKALLGWLRVIGTDHGGSAHGAFTIDFFIDITDMASVWEPVGRNLYRLHERATEAVRWTATRVDLVFGSNRCCAPMLRMTATRGSCAATSRRRGRR</sequence>
<organism evidence="1 2">
    <name type="scientific">Derxia gummosa DSM 723</name>
    <dbReference type="NCBI Taxonomy" id="1121388"/>
    <lineage>
        <taxon>Bacteria</taxon>
        <taxon>Pseudomonadati</taxon>
        <taxon>Pseudomonadota</taxon>
        <taxon>Betaproteobacteria</taxon>
        <taxon>Burkholderiales</taxon>
        <taxon>Alcaligenaceae</taxon>
        <taxon>Derxia</taxon>
    </lineage>
</organism>
<reference evidence="2" key="1">
    <citation type="submission" date="2025-08" db="UniProtKB">
        <authorList>
            <consortium name="RefSeq"/>
        </authorList>
    </citation>
    <scope>IDENTIFICATION</scope>
</reference>
<dbReference type="AlphaFoldDB" id="A0A8B6XC86"/>
<dbReference type="OrthoDB" id="9759743at2"/>
<dbReference type="GO" id="GO:0020037">
    <property type="term" value="F:heme binding"/>
    <property type="evidence" value="ECO:0007669"/>
    <property type="project" value="InterPro"/>
</dbReference>
<dbReference type="Gene3D" id="1.10.420.10">
    <property type="entry name" value="Peroxidase, domain 2"/>
    <property type="match status" value="1"/>
</dbReference>
<dbReference type="GO" id="GO:0006979">
    <property type="term" value="P:response to oxidative stress"/>
    <property type="evidence" value="ECO:0007669"/>
    <property type="project" value="InterPro"/>
</dbReference>
<dbReference type="GO" id="GO:0004601">
    <property type="term" value="F:peroxidase activity"/>
    <property type="evidence" value="ECO:0007669"/>
    <property type="project" value="InterPro"/>
</dbReference>
<name>A0A8B6XC86_9BURK</name>
<evidence type="ECO:0000313" key="1">
    <source>
        <dbReference type="Proteomes" id="UP000675920"/>
    </source>
</evidence>
<dbReference type="InterPro" id="IPR010255">
    <property type="entry name" value="Haem_peroxidase_sf"/>
</dbReference>
<proteinExistence type="predicted"/>